<dbReference type="Proteomes" id="UP000094285">
    <property type="component" value="Unassembled WGS sequence"/>
</dbReference>
<evidence type="ECO:0000256" key="1">
    <source>
        <dbReference type="SAM" id="SignalP"/>
    </source>
</evidence>
<keyword evidence="1" id="KW-0732">Signal</keyword>
<reference evidence="3" key="1">
    <citation type="submission" date="2016-05" db="EMBL/GenBank/DDBJ databases">
        <title>Comparative genomics of biotechnologically important yeasts.</title>
        <authorList>
            <consortium name="DOE Joint Genome Institute"/>
            <person name="Riley R."/>
            <person name="Haridas S."/>
            <person name="Wolfe K.H."/>
            <person name="Lopes M.R."/>
            <person name="Hittinger C.T."/>
            <person name="Goker M."/>
            <person name="Salamov A."/>
            <person name="Wisecaver J."/>
            <person name="Long T.M."/>
            <person name="Aerts A.L."/>
            <person name="Barry K."/>
            <person name="Choi C."/>
            <person name="Clum A."/>
            <person name="Coughlan A.Y."/>
            <person name="Deshpande S."/>
            <person name="Douglass A.P."/>
            <person name="Hanson S.J."/>
            <person name="Klenk H.-P."/>
            <person name="Labutti K."/>
            <person name="Lapidus A."/>
            <person name="Lindquist E."/>
            <person name="Lipzen A."/>
            <person name="Meier-Kolthoff J.P."/>
            <person name="Ohm R.A."/>
            <person name="Otillar R.P."/>
            <person name="Pangilinan J."/>
            <person name="Peng Y."/>
            <person name="Rokas A."/>
            <person name="Rosa C.A."/>
            <person name="Scheuner C."/>
            <person name="Sibirny A.A."/>
            <person name="Slot J.C."/>
            <person name="Stielow J.B."/>
            <person name="Sun H."/>
            <person name="Kurtzman C.P."/>
            <person name="Blackwell M."/>
            <person name="Grigoriev I.V."/>
            <person name="Jeffries T.W."/>
        </authorList>
    </citation>
    <scope>NUCLEOTIDE SEQUENCE [LARGE SCALE GENOMIC DNA]</scope>
    <source>
        <strain evidence="3">NRRL Y-17324</strain>
    </source>
</reference>
<protein>
    <submittedName>
        <fullName evidence="2">Uncharacterized protein</fullName>
    </submittedName>
</protein>
<dbReference type="AlphaFoldDB" id="A0A1E4SGF3"/>
<organism evidence="2 3">
    <name type="scientific">Suhomyces tanzawaensis NRRL Y-17324</name>
    <dbReference type="NCBI Taxonomy" id="984487"/>
    <lineage>
        <taxon>Eukaryota</taxon>
        <taxon>Fungi</taxon>
        <taxon>Dikarya</taxon>
        <taxon>Ascomycota</taxon>
        <taxon>Saccharomycotina</taxon>
        <taxon>Pichiomycetes</taxon>
        <taxon>Debaryomycetaceae</taxon>
        <taxon>Suhomyces</taxon>
    </lineage>
</organism>
<dbReference type="RefSeq" id="XP_020063672.1">
    <property type="nucleotide sequence ID" value="XM_020207812.1"/>
</dbReference>
<proteinExistence type="predicted"/>
<name>A0A1E4SGF3_9ASCO</name>
<feature type="signal peptide" evidence="1">
    <location>
        <begin position="1"/>
        <end position="16"/>
    </location>
</feature>
<accession>A0A1E4SGF3</accession>
<feature type="chain" id="PRO_5009162763" evidence="1">
    <location>
        <begin position="17"/>
        <end position="57"/>
    </location>
</feature>
<keyword evidence="3" id="KW-1185">Reference proteome</keyword>
<gene>
    <name evidence="2" type="ORF">CANTADRAFT_26602</name>
</gene>
<dbReference type="EMBL" id="KV453913">
    <property type="protein sequence ID" value="ODV78550.1"/>
    <property type="molecule type" value="Genomic_DNA"/>
</dbReference>
<sequence>MFGIWLQLQILGILSPQTPLLQWHVRILWGNRPNKNQWKPRASTCRTQIGNTEIRAT</sequence>
<dbReference type="GeneID" id="30981949"/>
<evidence type="ECO:0000313" key="3">
    <source>
        <dbReference type="Proteomes" id="UP000094285"/>
    </source>
</evidence>
<evidence type="ECO:0000313" key="2">
    <source>
        <dbReference type="EMBL" id="ODV78550.1"/>
    </source>
</evidence>